<evidence type="ECO:0000313" key="2">
    <source>
        <dbReference type="Proteomes" id="UP000264071"/>
    </source>
</evidence>
<organism evidence="1 2">
    <name type="scientific">Gemmatimonas aurantiaca</name>
    <dbReference type="NCBI Taxonomy" id="173480"/>
    <lineage>
        <taxon>Bacteria</taxon>
        <taxon>Pseudomonadati</taxon>
        <taxon>Gemmatimonadota</taxon>
        <taxon>Gemmatimonadia</taxon>
        <taxon>Gemmatimonadales</taxon>
        <taxon>Gemmatimonadaceae</taxon>
        <taxon>Gemmatimonas</taxon>
    </lineage>
</organism>
<protein>
    <submittedName>
        <fullName evidence="1">DUF4402 domain-containing protein</fullName>
    </submittedName>
</protein>
<dbReference type="Pfam" id="PF14352">
    <property type="entry name" value="DUF4402"/>
    <property type="match status" value="1"/>
</dbReference>
<comment type="caution">
    <text evidence="1">The sequence shown here is derived from an EMBL/GenBank/DDBJ whole genome shotgun (WGS) entry which is preliminary data.</text>
</comment>
<sequence length="181" mass="18094">MSLYPSYPQSGLRVFRLSAELIIAVALLLLMFDAPRLEAQTAASANVTASVSQPLSVSATNGLGFGALFPGNAKTVAVTDAAAAAFAISGAASGNVSMTFSIPNTITSGGNSLSVDTWTARRNTSNSASAGTDFTPSASATQAVLSGSGNLYVFVGATAHPGASQAAGAYTGTLTLTVVYF</sequence>
<proteinExistence type="predicted"/>
<dbReference type="Proteomes" id="UP000264071">
    <property type="component" value="Unassembled WGS sequence"/>
</dbReference>
<dbReference type="EMBL" id="DPIY01000006">
    <property type="protein sequence ID" value="HCT56838.1"/>
    <property type="molecule type" value="Genomic_DNA"/>
</dbReference>
<dbReference type="AlphaFoldDB" id="A0A3D4V876"/>
<accession>A0A3D4V876</accession>
<evidence type="ECO:0000313" key="1">
    <source>
        <dbReference type="EMBL" id="HCT56838.1"/>
    </source>
</evidence>
<reference evidence="1 2" key="1">
    <citation type="journal article" date="2018" name="Nat. Biotechnol.">
        <title>A standardized bacterial taxonomy based on genome phylogeny substantially revises the tree of life.</title>
        <authorList>
            <person name="Parks D.H."/>
            <person name="Chuvochina M."/>
            <person name="Waite D.W."/>
            <person name="Rinke C."/>
            <person name="Skarshewski A."/>
            <person name="Chaumeil P.A."/>
            <person name="Hugenholtz P."/>
        </authorList>
    </citation>
    <scope>NUCLEOTIDE SEQUENCE [LARGE SCALE GENOMIC DNA]</scope>
    <source>
        <strain evidence="1">UBA8844</strain>
    </source>
</reference>
<dbReference type="InterPro" id="IPR025514">
    <property type="entry name" value="DUF4402"/>
</dbReference>
<gene>
    <name evidence="1" type="ORF">DGD08_06450</name>
</gene>
<name>A0A3D4V876_9BACT</name>